<dbReference type="Proteomes" id="UP000033865">
    <property type="component" value="Unassembled WGS sequence"/>
</dbReference>
<proteinExistence type="predicted"/>
<dbReference type="InterPro" id="IPR023214">
    <property type="entry name" value="HAD_sf"/>
</dbReference>
<comment type="caution">
    <text evidence="1">The sequence shown here is derived from an EMBL/GenBank/DDBJ whole genome shotgun (WGS) entry which is preliminary data.</text>
</comment>
<reference evidence="1 2" key="1">
    <citation type="journal article" date="2015" name="Nature">
        <title>rRNA introns, odd ribosomes, and small enigmatic genomes across a large radiation of phyla.</title>
        <authorList>
            <person name="Brown C.T."/>
            <person name="Hug L.A."/>
            <person name="Thomas B.C."/>
            <person name="Sharon I."/>
            <person name="Castelle C.J."/>
            <person name="Singh A."/>
            <person name="Wilkins M.J."/>
            <person name="Williams K.H."/>
            <person name="Banfield J.F."/>
        </authorList>
    </citation>
    <scope>NUCLEOTIDE SEQUENCE [LARGE SCALE GENOMIC DNA]</scope>
</reference>
<protein>
    <submittedName>
        <fullName evidence="1">Uncharacterized protein</fullName>
    </submittedName>
</protein>
<dbReference type="SUPFAM" id="SSF56784">
    <property type="entry name" value="HAD-like"/>
    <property type="match status" value="1"/>
</dbReference>
<organism evidence="1 2">
    <name type="scientific">Candidatus Uhrbacteria bacterium GW2011_GWC2_53_7</name>
    <dbReference type="NCBI Taxonomy" id="1618986"/>
    <lineage>
        <taxon>Bacteria</taxon>
        <taxon>Candidatus Uhriibacteriota</taxon>
    </lineage>
</organism>
<dbReference type="InterPro" id="IPR036412">
    <property type="entry name" value="HAD-like_sf"/>
</dbReference>
<dbReference type="Pfam" id="PF00702">
    <property type="entry name" value="Hydrolase"/>
    <property type="match status" value="1"/>
</dbReference>
<sequence>MTKPRVFIFDFDGTLTDAEEEGMPFTAGYLDDLAALTGAGHEEIEALAECFADAIGPDDGWVFQGQIVAPACVDPYLRIMPIARWILNHYGMFLNPHDREQLLDRILYKYNYGKSATVFRVGASGLLSRLPRDTTWVVTNSATEPVERKVRDLGVQTLRDAGITNISNTMNPMGWLKGRVVGNAKKYANDPDWKTERVPAEMQIPGLDRPILLRRRLYFETLNRLRREADVKWPDITVVGDIFELDLALPLHRGARVVLMANEHTPDYEVRYLKEHPNASVVRSIPELRTFLDI</sequence>
<evidence type="ECO:0000313" key="1">
    <source>
        <dbReference type="EMBL" id="KKW35175.1"/>
    </source>
</evidence>
<dbReference type="Gene3D" id="3.40.50.1000">
    <property type="entry name" value="HAD superfamily/HAD-like"/>
    <property type="match status" value="1"/>
</dbReference>
<dbReference type="EMBL" id="LCRN01000047">
    <property type="protein sequence ID" value="KKW35175.1"/>
    <property type="molecule type" value="Genomic_DNA"/>
</dbReference>
<evidence type="ECO:0000313" key="2">
    <source>
        <dbReference type="Proteomes" id="UP000033865"/>
    </source>
</evidence>
<accession>A0A0G1XWA5</accession>
<name>A0A0G1XWA5_9BACT</name>
<dbReference type="AlphaFoldDB" id="A0A0G1XWA5"/>
<gene>
    <name evidence="1" type="ORF">UY82_C0047G0007</name>
</gene>